<dbReference type="InterPro" id="IPR027417">
    <property type="entry name" value="P-loop_NTPase"/>
</dbReference>
<evidence type="ECO:0000256" key="4">
    <source>
        <dbReference type="ARBA" id="ARBA00022840"/>
    </source>
</evidence>
<dbReference type="CDD" id="cd17926">
    <property type="entry name" value="DEXHc_RE"/>
    <property type="match status" value="1"/>
</dbReference>
<feature type="domain" description="Helicase C-terminal" evidence="6">
    <location>
        <begin position="304"/>
        <end position="462"/>
    </location>
</feature>
<keyword evidence="3" id="KW-0347">Helicase</keyword>
<accession>A0ABR8F8X3</accession>
<dbReference type="Pfam" id="PF04851">
    <property type="entry name" value="ResIII"/>
    <property type="match status" value="1"/>
</dbReference>
<keyword evidence="8" id="KW-1185">Reference proteome</keyword>
<gene>
    <name evidence="7" type="ORF">H6G59_01845</name>
</gene>
<dbReference type="EMBL" id="JACJST010000001">
    <property type="protein sequence ID" value="MBD2566653.1"/>
    <property type="molecule type" value="Genomic_DNA"/>
</dbReference>
<dbReference type="InterPro" id="IPR024012">
    <property type="entry name" value="Dnd_restrict_put"/>
</dbReference>
<dbReference type="PANTHER" id="PTHR11274:SF0">
    <property type="entry name" value="GENERAL TRANSCRIPTION AND DNA REPAIR FACTOR IIH HELICASE SUBUNIT XPB"/>
    <property type="match status" value="1"/>
</dbReference>
<dbReference type="InterPro" id="IPR050615">
    <property type="entry name" value="ATP-dep_DNA_Helicase"/>
</dbReference>
<keyword evidence="2" id="KW-0378">Hydrolase</keyword>
<keyword evidence="4" id="KW-0067">ATP-binding</keyword>
<name>A0ABR8F8X3_9NOST</name>
<dbReference type="Pfam" id="PF00271">
    <property type="entry name" value="Helicase_C"/>
    <property type="match status" value="1"/>
</dbReference>
<evidence type="ECO:0000313" key="7">
    <source>
        <dbReference type="EMBL" id="MBD2566653.1"/>
    </source>
</evidence>
<evidence type="ECO:0000313" key="8">
    <source>
        <dbReference type="Proteomes" id="UP000640531"/>
    </source>
</evidence>
<dbReference type="Gene3D" id="3.40.50.300">
    <property type="entry name" value="P-loop containing nucleotide triphosphate hydrolases"/>
    <property type="match status" value="2"/>
</dbReference>
<protein>
    <submittedName>
        <fullName evidence="7">DNA phosphorothioation system restriction enzyme</fullName>
    </submittedName>
</protein>
<evidence type="ECO:0000256" key="3">
    <source>
        <dbReference type="ARBA" id="ARBA00022806"/>
    </source>
</evidence>
<comment type="caution">
    <text evidence="7">The sequence shown here is derived from an EMBL/GenBank/DDBJ whole genome shotgun (WGS) entry which is preliminary data.</text>
</comment>
<dbReference type="PROSITE" id="PS51192">
    <property type="entry name" value="HELICASE_ATP_BIND_1"/>
    <property type="match status" value="1"/>
</dbReference>
<keyword evidence="1" id="KW-0547">Nucleotide-binding</keyword>
<sequence>MYLTQKPVQKLPSFSLKLPYVGEKKGSYHVKQPLPGCPKMPLSLQLRGYQREAITSWFANNGRGTLKMATGSGKTITALAIGCELYQQIGLQVLLVVCPYRHLVSQWARECEKFNLEPILAFENLRSWQSQLSTQIYNLRSGSQGFVTVITTNSTLIGDGFQSQLKYFPAKTLIIGDEAHNLGAPKLEESLPRKIGLRLALSATPERYFDDGGTESLLDYFGSVLQPEFSLQDAIAQGALVHYLYYPVLVELTEAESIAYLKLTKKIGRSLLYRERDNGDFEDNEDIKSLLIQRARLIGTAENKLTALRELMETRKDTSHTLFYCSDGSQDTGQRSSLRQLKAVSKILGVELGYKVSTYTAQTSLEERETLRCQFESGELQGLVAIRCLDEGVDIPAIQTAVILSSSGNPRQFIQRRGRVLRPHPGKDRATIFDMIVLPPDLDRETIEVERNLLRKELRRFVEFADLADNAGEARMKLLALQKRYGLLDI</sequence>
<organism evidence="7 8">
    <name type="scientific">Anabaena lutea FACHB-196</name>
    <dbReference type="NCBI Taxonomy" id="2692881"/>
    <lineage>
        <taxon>Bacteria</taxon>
        <taxon>Bacillati</taxon>
        <taxon>Cyanobacteriota</taxon>
        <taxon>Cyanophyceae</taxon>
        <taxon>Nostocales</taxon>
        <taxon>Nostocaceae</taxon>
        <taxon>Anabaena</taxon>
    </lineage>
</organism>
<dbReference type="SMART" id="SM00490">
    <property type="entry name" value="HELICc"/>
    <property type="match status" value="1"/>
</dbReference>
<dbReference type="PROSITE" id="PS51194">
    <property type="entry name" value="HELICASE_CTER"/>
    <property type="match status" value="1"/>
</dbReference>
<dbReference type="SMART" id="SM00487">
    <property type="entry name" value="DEXDc"/>
    <property type="match status" value="1"/>
</dbReference>
<evidence type="ECO:0000256" key="1">
    <source>
        <dbReference type="ARBA" id="ARBA00022741"/>
    </source>
</evidence>
<reference evidence="7 8" key="1">
    <citation type="journal article" date="2020" name="ISME J.">
        <title>Comparative genomics reveals insights into cyanobacterial evolution and habitat adaptation.</title>
        <authorList>
            <person name="Chen M.Y."/>
            <person name="Teng W.K."/>
            <person name="Zhao L."/>
            <person name="Hu C.X."/>
            <person name="Zhou Y.K."/>
            <person name="Han B.P."/>
            <person name="Song L.R."/>
            <person name="Shu W.S."/>
        </authorList>
    </citation>
    <scope>NUCLEOTIDE SEQUENCE [LARGE SCALE GENOMIC DNA]</scope>
    <source>
        <strain evidence="7 8">FACHB-196</strain>
    </source>
</reference>
<dbReference type="Proteomes" id="UP000640531">
    <property type="component" value="Unassembled WGS sequence"/>
</dbReference>
<dbReference type="PANTHER" id="PTHR11274">
    <property type="entry name" value="RAD25/XP-B DNA REPAIR HELICASE"/>
    <property type="match status" value="1"/>
</dbReference>
<evidence type="ECO:0000259" key="6">
    <source>
        <dbReference type="PROSITE" id="PS51194"/>
    </source>
</evidence>
<dbReference type="InterPro" id="IPR006935">
    <property type="entry name" value="Helicase/UvrB_N"/>
</dbReference>
<feature type="domain" description="Helicase ATP-binding" evidence="5">
    <location>
        <begin position="55"/>
        <end position="223"/>
    </location>
</feature>
<dbReference type="SUPFAM" id="SSF52540">
    <property type="entry name" value="P-loop containing nucleoside triphosphate hydrolases"/>
    <property type="match status" value="1"/>
</dbReference>
<proteinExistence type="predicted"/>
<dbReference type="RefSeq" id="WP_190711464.1">
    <property type="nucleotide sequence ID" value="NZ_JACJST010000001.1"/>
</dbReference>
<evidence type="ECO:0000259" key="5">
    <source>
        <dbReference type="PROSITE" id="PS51192"/>
    </source>
</evidence>
<evidence type="ECO:0000256" key="2">
    <source>
        <dbReference type="ARBA" id="ARBA00022801"/>
    </source>
</evidence>
<dbReference type="NCBIfam" id="TIGR04095">
    <property type="entry name" value="dnd_restrict_1"/>
    <property type="match status" value="1"/>
</dbReference>
<dbReference type="InterPro" id="IPR001650">
    <property type="entry name" value="Helicase_C-like"/>
</dbReference>
<dbReference type="InterPro" id="IPR014001">
    <property type="entry name" value="Helicase_ATP-bd"/>
</dbReference>